<dbReference type="Proteomes" id="UP000028547">
    <property type="component" value="Unassembled WGS sequence"/>
</dbReference>
<evidence type="ECO:0000313" key="3">
    <source>
        <dbReference type="EMBL" id="KFA93569.1"/>
    </source>
</evidence>
<proteinExistence type="predicted"/>
<accession>A0A084SYN4</accession>
<protein>
    <recommendedName>
        <fullName evidence="2">Bacterial Ig domain-containing protein</fullName>
    </recommendedName>
</protein>
<sequence>MTIKGTAEANATVSLYLNASCGGFAAKTTSADTEGRFELTVTVGTNSRTSLSANARDAAGNTSLCTSPALTVDHDDMSPMVSGWSLEGSSIGRATSVTLRGTTEAAARVSLFQGERCEGTPVAEQAASAAGGFIFVAETLANQTAHWTVRATDAAGNEGACFGWVASYTHDDVAPAAPAVTSTLPASGTSRSLRLDGTAEPGTTVMVWMNATCSSDPSNSVLVPSGGSWSSSVWVASNTTTQASVRAKDPANNLSECLPLGGYTHDELPPAIPSQLATSPASPNNVTRTPELTGLTEPGARVFIKGSECGTGNGQTLGETQAGENGTFRITLTLPADACTLLVHARDALGNTSGSASLRYVYDITPPPPPERLRLAAPSPSAVETRVSVFGTAPLDTRVQVFSQEECQGPVRAEVTSVRGPTATDPTWFEAPLEAEAEATTRYSARTVDGVGNPSGCVAVTGAFEHASGAPGWRAREELTFGPRHLAHDEQGFTFAFDDQSTSESPYAPKRVKVARRASAGDGTSWGTPRVLTSGASHGGEPRLALNARGDAAVVWAEDHGVDPVRLVRFDSRTGTWTEPLALTVLGSPTGQVAVALDAGGNVTACWLSQHSDGIERVWCARVPSSGPVEASETLANVTPNARLEGALTAGGQVLLVWSEDIGDEKRTYRARTLVPGAGWGAISDPTEGATGALRLGATRHGLGWVAYSGVLGTFLRRFDPAAGGLQAAELVAPREFEQLSVLLEPEGDTVIGAAGWGITTVWVGHRAPGGAWASSTLTVPTVFGSYSVKLTTAAPGEAWVFWDDRYGPPTQGFRSNYWRAGIWAQRFRAGTGWGEVRLLEVDPSSYVHLEAADGQPDGLVTLTWRYVNTWGEYPSALRIFR</sequence>
<dbReference type="Gene3D" id="2.60.40.10">
    <property type="entry name" value="Immunoglobulins"/>
    <property type="match status" value="4"/>
</dbReference>
<evidence type="ECO:0000259" key="2">
    <source>
        <dbReference type="Pfam" id="PF17936"/>
    </source>
</evidence>
<feature type="domain" description="Bacterial Ig" evidence="2">
    <location>
        <begin position="288"/>
        <end position="358"/>
    </location>
</feature>
<dbReference type="AlphaFoldDB" id="A0A084SYN4"/>
<dbReference type="Pfam" id="PF17936">
    <property type="entry name" value="Big_6"/>
    <property type="match status" value="1"/>
</dbReference>
<name>A0A084SYN4_9BACT</name>
<gene>
    <name evidence="3" type="ORF">Q664_08200</name>
</gene>
<evidence type="ECO:0000313" key="4">
    <source>
        <dbReference type="Proteomes" id="UP000028547"/>
    </source>
</evidence>
<reference evidence="3 4" key="1">
    <citation type="submission" date="2014-07" db="EMBL/GenBank/DDBJ databases">
        <title>Draft Genome Sequence of Gephyronic Acid Producer, Cystobacter violaceus Strain Cb vi76.</title>
        <authorList>
            <person name="Stevens D.C."/>
            <person name="Young J."/>
            <person name="Carmichael R."/>
            <person name="Tan J."/>
            <person name="Taylor R.E."/>
        </authorList>
    </citation>
    <scope>NUCLEOTIDE SEQUENCE [LARGE SCALE GENOMIC DNA]</scope>
    <source>
        <strain evidence="3 4">Cb vi76</strain>
    </source>
</reference>
<feature type="region of interest" description="Disordered" evidence="1">
    <location>
        <begin position="518"/>
        <end position="539"/>
    </location>
</feature>
<dbReference type="EMBL" id="JPMI01000046">
    <property type="protein sequence ID" value="KFA93569.1"/>
    <property type="molecule type" value="Genomic_DNA"/>
</dbReference>
<organism evidence="3 4">
    <name type="scientific">Archangium violaceum Cb vi76</name>
    <dbReference type="NCBI Taxonomy" id="1406225"/>
    <lineage>
        <taxon>Bacteria</taxon>
        <taxon>Pseudomonadati</taxon>
        <taxon>Myxococcota</taxon>
        <taxon>Myxococcia</taxon>
        <taxon>Myxococcales</taxon>
        <taxon>Cystobacterineae</taxon>
        <taxon>Archangiaceae</taxon>
        <taxon>Archangium</taxon>
    </lineage>
</organism>
<evidence type="ECO:0000256" key="1">
    <source>
        <dbReference type="SAM" id="MobiDB-lite"/>
    </source>
</evidence>
<dbReference type="InterPro" id="IPR041498">
    <property type="entry name" value="Big_6"/>
</dbReference>
<dbReference type="InterPro" id="IPR013783">
    <property type="entry name" value="Ig-like_fold"/>
</dbReference>
<comment type="caution">
    <text evidence="3">The sequence shown here is derived from an EMBL/GenBank/DDBJ whole genome shotgun (WGS) entry which is preliminary data.</text>
</comment>